<protein>
    <submittedName>
        <fullName evidence="1">Uncharacterized protein</fullName>
    </submittedName>
</protein>
<reference evidence="1" key="1">
    <citation type="submission" date="2021-02" db="EMBL/GenBank/DDBJ databases">
        <authorList>
            <person name="Dougan E. K."/>
            <person name="Rhodes N."/>
            <person name="Thang M."/>
            <person name="Chan C."/>
        </authorList>
    </citation>
    <scope>NUCLEOTIDE SEQUENCE</scope>
</reference>
<organism evidence="1 3">
    <name type="scientific">Polarella glacialis</name>
    <name type="common">Dinoflagellate</name>
    <dbReference type="NCBI Taxonomy" id="89957"/>
    <lineage>
        <taxon>Eukaryota</taxon>
        <taxon>Sar</taxon>
        <taxon>Alveolata</taxon>
        <taxon>Dinophyceae</taxon>
        <taxon>Suessiales</taxon>
        <taxon>Suessiaceae</taxon>
        <taxon>Polarella</taxon>
    </lineage>
</organism>
<evidence type="ECO:0000313" key="3">
    <source>
        <dbReference type="Proteomes" id="UP000654075"/>
    </source>
</evidence>
<evidence type="ECO:0000313" key="1">
    <source>
        <dbReference type="EMBL" id="CAE8599539.1"/>
    </source>
</evidence>
<sequence>MAKVVYAACEQVFTAFSVPCNAGHLMKAASTEAEALTAFEQHHPDSPCVCLYAIYLSGDWVKNRRLSNGGWHLWPPCTTTSCFPATLVSTPSWVALVAAADLRIATLSTALEGAEASVVHQPGLAVEGVPDFAYVACCQASSATRVPCHGENYMKAADTEKAALAAFRMKHPNTSVVCLFVVDLRTHWGRKTRLAWGGWHLWPVRGSASIPAQLVNSLSWAALVATAGLRISTFATAPQVAEAPAGRRHEVVKRKNGGFRCVLCGEQATFSGDLVAKACTGLSNGGFLGAMPKSCPIRPRAQVPLPSNVLPPDVHLQSSLRLLRTPFLNSLAKQDQSPVQVEEDAPAAYMAAAVPGSDTEETQVPEEDDEMLELEVDVTGVFLSKVHATISQEGTNYTIEAALELLRHKWTVVKVEEEQDDFKVSRETLYADEVFFSQDRCSARLRNGKLLTEVVQDLDCRRLDPLHTSWLQLEIIKIRSPVTNQWKFYSNDNRRLWCLKQHQLNSGRRVAFKAVVHTAPQWMRRFMDHFSTTSDGRHIRMRESRKRPRFNP</sequence>
<evidence type="ECO:0000313" key="2">
    <source>
        <dbReference type="EMBL" id="CAE8603372.1"/>
    </source>
</evidence>
<accession>A0A813EG49</accession>
<keyword evidence="3" id="KW-1185">Reference proteome</keyword>
<dbReference type="Proteomes" id="UP000654075">
    <property type="component" value="Unassembled WGS sequence"/>
</dbReference>
<dbReference type="EMBL" id="CAJNNV010011222">
    <property type="protein sequence ID" value="CAE8599539.1"/>
    <property type="molecule type" value="Genomic_DNA"/>
</dbReference>
<dbReference type="AlphaFoldDB" id="A0A813EG49"/>
<dbReference type="EMBL" id="CAJNNV010015340">
    <property type="protein sequence ID" value="CAE8603372.1"/>
    <property type="molecule type" value="Genomic_DNA"/>
</dbReference>
<gene>
    <name evidence="1" type="ORF">PGLA1383_LOCUS17885</name>
    <name evidence="2" type="ORF">PGLA1383_LOCUS21584</name>
</gene>
<comment type="caution">
    <text evidence="1">The sequence shown here is derived from an EMBL/GenBank/DDBJ whole genome shotgun (WGS) entry which is preliminary data.</text>
</comment>
<proteinExistence type="predicted"/>
<name>A0A813EG49_POLGL</name>